<evidence type="ECO:0000313" key="2">
    <source>
        <dbReference type="EMBL" id="VFT78161.1"/>
    </source>
</evidence>
<protein>
    <submittedName>
        <fullName evidence="2">Aste57867_938 protein</fullName>
    </submittedName>
</protein>
<dbReference type="EMBL" id="VJMH01000061">
    <property type="protein sequence ID" value="KAF0719569.1"/>
    <property type="molecule type" value="Genomic_DNA"/>
</dbReference>
<reference evidence="2 3" key="1">
    <citation type="submission" date="2019-03" db="EMBL/GenBank/DDBJ databases">
        <authorList>
            <person name="Gaulin E."/>
            <person name="Dumas B."/>
        </authorList>
    </citation>
    <scope>NUCLEOTIDE SEQUENCE [LARGE SCALE GENOMIC DNA]</scope>
    <source>
        <strain evidence="2">CBS 568.67</strain>
    </source>
</reference>
<organism evidence="2 3">
    <name type="scientific">Aphanomyces stellatus</name>
    <dbReference type="NCBI Taxonomy" id="120398"/>
    <lineage>
        <taxon>Eukaryota</taxon>
        <taxon>Sar</taxon>
        <taxon>Stramenopiles</taxon>
        <taxon>Oomycota</taxon>
        <taxon>Saprolegniomycetes</taxon>
        <taxon>Saprolegniales</taxon>
        <taxon>Verrucalvaceae</taxon>
        <taxon>Aphanomyces</taxon>
    </lineage>
</organism>
<proteinExistence type="predicted"/>
<sequence>MASTRRHRRRGILQTNTGDYRFASLDDLRPLDVMTFSTSWTHMSPAQCDAFMPVWNQTGTCGPFGDDIVQRNNSTIVLHSPKMFWTYYSTCFGPTGQQKISKIKLVISKIHHFANRTEFETLNAGQIGRNDICNEEFKLFATTYSNKKESLTEHDMMSLCITLYTTL</sequence>
<dbReference type="AlphaFoldDB" id="A0A485K3X1"/>
<dbReference type="Proteomes" id="UP000332933">
    <property type="component" value="Unassembled WGS sequence"/>
</dbReference>
<evidence type="ECO:0000313" key="1">
    <source>
        <dbReference type="EMBL" id="KAF0719569.1"/>
    </source>
</evidence>
<name>A0A485K3X1_9STRA</name>
<gene>
    <name evidence="2" type="primary">Aste57867_938</name>
    <name evidence="1" type="ORF">As57867_000937</name>
    <name evidence="2" type="ORF">ASTE57867_938</name>
</gene>
<reference evidence="1" key="2">
    <citation type="submission" date="2019-06" db="EMBL/GenBank/DDBJ databases">
        <title>Genomics analysis of Aphanomyces spp. identifies a new class of oomycete effector associated with host adaptation.</title>
        <authorList>
            <person name="Gaulin E."/>
        </authorList>
    </citation>
    <scope>NUCLEOTIDE SEQUENCE</scope>
    <source>
        <strain evidence="1">CBS 578.67</strain>
    </source>
</reference>
<dbReference type="OrthoDB" id="431720at2759"/>
<accession>A0A485K3X1</accession>
<dbReference type="EMBL" id="CAADRA010000061">
    <property type="protein sequence ID" value="VFT78161.1"/>
    <property type="molecule type" value="Genomic_DNA"/>
</dbReference>
<keyword evidence="3" id="KW-1185">Reference proteome</keyword>
<evidence type="ECO:0000313" key="3">
    <source>
        <dbReference type="Proteomes" id="UP000332933"/>
    </source>
</evidence>